<feature type="chain" id="PRO_5039220859" description="DUF3993 domain-containing protein" evidence="1">
    <location>
        <begin position="23"/>
        <end position="182"/>
    </location>
</feature>
<evidence type="ECO:0000313" key="3">
    <source>
        <dbReference type="Proteomes" id="UP000076567"/>
    </source>
</evidence>
<dbReference type="AlphaFoldDB" id="A0A165N5C3"/>
<dbReference type="EMBL" id="LRFC01000037">
    <property type="protein sequence ID" value="KZE64664.1"/>
    <property type="molecule type" value="Genomic_DNA"/>
</dbReference>
<keyword evidence="3" id="KW-1185">Reference proteome</keyword>
<feature type="signal peptide" evidence="1">
    <location>
        <begin position="1"/>
        <end position="22"/>
    </location>
</feature>
<dbReference type="Proteomes" id="UP000076567">
    <property type="component" value="Unassembled WGS sequence"/>
</dbReference>
<evidence type="ECO:0000313" key="2">
    <source>
        <dbReference type="EMBL" id="KZE64664.1"/>
    </source>
</evidence>
<sequence>MKAFIALCFAVMLSFLIVPNISENVQEKPGAPDEIINQPVKAEENNKSSNNQEIPAFTEEIAKKRANLFIEALKQETDENYRVLHYSTKEEYMTYLMNFVSKDIAAYYTDGLFEEKESSLYIIPTELPPWLEENEPVNIKQLSDTSYRVYQKNTSDLYGTYEITLGYEYLDGNWIITFASVD</sequence>
<keyword evidence="1" id="KW-0732">Signal</keyword>
<organism evidence="2 3">
    <name type="scientific">Fictibacillus phosphorivorans</name>
    <dbReference type="NCBI Taxonomy" id="1221500"/>
    <lineage>
        <taxon>Bacteria</taxon>
        <taxon>Bacillati</taxon>
        <taxon>Bacillota</taxon>
        <taxon>Bacilli</taxon>
        <taxon>Bacillales</taxon>
        <taxon>Fictibacillaceae</taxon>
        <taxon>Fictibacillus</taxon>
    </lineage>
</organism>
<accession>A0A165N5C3</accession>
<proteinExistence type="predicted"/>
<comment type="caution">
    <text evidence="2">The sequence shown here is derived from an EMBL/GenBank/DDBJ whole genome shotgun (WGS) entry which is preliminary data.</text>
</comment>
<reference evidence="3" key="1">
    <citation type="submission" date="2016-01" db="EMBL/GenBank/DDBJ databases">
        <title>Draft genome of Chromobacterium sp. F49.</title>
        <authorList>
            <person name="Hong K.W."/>
        </authorList>
    </citation>
    <scope>NUCLEOTIDE SEQUENCE [LARGE SCALE GENOMIC DNA]</scope>
    <source>
        <strain evidence="3">P7IIIA</strain>
    </source>
</reference>
<evidence type="ECO:0008006" key="4">
    <source>
        <dbReference type="Google" id="ProtNLM"/>
    </source>
</evidence>
<protein>
    <recommendedName>
        <fullName evidence="4">DUF3993 domain-containing protein</fullName>
    </recommendedName>
</protein>
<dbReference type="OrthoDB" id="2880030at2"/>
<dbReference type="RefSeq" id="WP_066244007.1">
    <property type="nucleotide sequence ID" value="NZ_LRFC01000037.1"/>
</dbReference>
<name>A0A165N5C3_9BACL</name>
<gene>
    <name evidence="2" type="ORF">AWM68_11030</name>
</gene>
<evidence type="ECO:0000256" key="1">
    <source>
        <dbReference type="SAM" id="SignalP"/>
    </source>
</evidence>